<dbReference type="EMBL" id="KN847043">
    <property type="protein sequence ID" value="KIW26721.1"/>
    <property type="molecule type" value="Genomic_DNA"/>
</dbReference>
<reference evidence="5 6" key="1">
    <citation type="submission" date="2015-01" db="EMBL/GenBank/DDBJ databases">
        <title>The Genome Sequence of Cladophialophora immunda CBS83496.</title>
        <authorList>
            <consortium name="The Broad Institute Genomics Platform"/>
            <person name="Cuomo C."/>
            <person name="de Hoog S."/>
            <person name="Gorbushina A."/>
            <person name="Stielow B."/>
            <person name="Teixiera M."/>
            <person name="Abouelleil A."/>
            <person name="Chapman S.B."/>
            <person name="Priest M."/>
            <person name="Young S.K."/>
            <person name="Wortman J."/>
            <person name="Nusbaum C."/>
            <person name="Birren B."/>
        </authorList>
    </citation>
    <scope>NUCLEOTIDE SEQUENCE [LARGE SCALE GENOMIC DNA]</scope>
    <source>
        <strain evidence="5 6">CBS 83496</strain>
    </source>
</reference>
<feature type="region of interest" description="Disordered" evidence="3">
    <location>
        <begin position="145"/>
        <end position="203"/>
    </location>
</feature>
<name>A0A0D1ZFV1_9EURO</name>
<accession>A0A0D1ZFV1</accession>
<feature type="region of interest" description="Disordered" evidence="3">
    <location>
        <begin position="235"/>
        <end position="340"/>
    </location>
</feature>
<feature type="compositionally biased region" description="Pro residues" evidence="3">
    <location>
        <begin position="292"/>
        <end position="304"/>
    </location>
</feature>
<sequence length="722" mass="78234">MFYSHEILTNRQYGVATIWLVATLGSKSNLKKISRRAILDVDLQKACRTITEPELPLALRLQGSLLFGVSRVFQQQCGYVLTDATSLRDKMRNTERVFKEMELDPEVGKTRPEQLNLPEDPYFIPDLDIHFDLSVFGFASDGSSSSTSPSSFLTLPSSQTSRPPHDEAGDSGLEMPSFDTPAGAPGGFDVPLAGGTSSAVKTGSKVDPYSVFEEEPAIMDDPLFDVDEDGFLHPAISRSPLGLQQPSDAGQLQQSEAQANDQPSSVHLPSARDDEPMPNFDEMDNLVDEEPTLPPPAPQVPLTPEPADEEVRQGTQATSSVQPSEESSETAEAPERRARTVKAILPDRQTELSNRDLNEWNQNYLANMAVASRTRRSQLAHFEAKKNAEFWIIQQGLGNVASCFGNDRVPHPFNVFSGQSLWDMLGGGLNYGKKRSRSSSLADDEREEDRRVRARTTSEGGVARGGEGERLPHADDGGLLFQGDDFDVEVEVGRRGPPSLPDQWSGMPWNISGSRQSSAQPLGSGPISRLSSSIGGLYGGMELGPPSALSRRGLRLTSASPLLGRGLASLSRQSSRGPLDTSGLASNDDDFADLDAQLGADIDPDFELYGPSVTVDTQTAVQSQWIAATLEKEAYNFLSFVHTKIQEKAEQQDVIEEEGSAREAGKITLDELLPPTQNSQIVGAQALLHVLALTTKGLLKVYQAKGFAAIEVSVVIEGNRAG</sequence>
<dbReference type="VEuPathDB" id="FungiDB:PV07_06532"/>
<evidence type="ECO:0000256" key="1">
    <source>
        <dbReference type="ARBA" id="ARBA00004123"/>
    </source>
</evidence>
<dbReference type="Pfam" id="PF04825">
    <property type="entry name" value="Rad21_Rec8_N"/>
    <property type="match status" value="1"/>
</dbReference>
<feature type="region of interest" description="Disordered" evidence="3">
    <location>
        <begin position="567"/>
        <end position="586"/>
    </location>
</feature>
<gene>
    <name evidence="5" type="ORF">PV07_06532</name>
</gene>
<keyword evidence="2" id="KW-0539">Nucleus</keyword>
<feature type="compositionally biased region" description="Acidic residues" evidence="3">
    <location>
        <begin position="281"/>
        <end position="291"/>
    </location>
</feature>
<organism evidence="5 6">
    <name type="scientific">Cladophialophora immunda</name>
    <dbReference type="NCBI Taxonomy" id="569365"/>
    <lineage>
        <taxon>Eukaryota</taxon>
        <taxon>Fungi</taxon>
        <taxon>Dikarya</taxon>
        <taxon>Ascomycota</taxon>
        <taxon>Pezizomycotina</taxon>
        <taxon>Eurotiomycetes</taxon>
        <taxon>Chaetothyriomycetidae</taxon>
        <taxon>Chaetothyriales</taxon>
        <taxon>Herpotrichiellaceae</taxon>
        <taxon>Cladophialophora</taxon>
    </lineage>
</organism>
<dbReference type="InterPro" id="IPR006910">
    <property type="entry name" value="Rad21_Rec8_N"/>
</dbReference>
<dbReference type="PANTHER" id="PTHR12585:SF70">
    <property type="entry name" value="RAD21_REC8 N TERMINAL DOMAIN PROTEIN (AFU_ORTHOLOGUE AFUA_6G02900)"/>
    <property type="match status" value="1"/>
</dbReference>
<dbReference type="GO" id="GO:0003682">
    <property type="term" value="F:chromatin binding"/>
    <property type="evidence" value="ECO:0007669"/>
    <property type="project" value="TreeGrafter"/>
</dbReference>
<feature type="compositionally biased region" description="Polar residues" evidence="3">
    <location>
        <begin position="313"/>
        <end position="322"/>
    </location>
</feature>
<dbReference type="RefSeq" id="XP_016246937.1">
    <property type="nucleotide sequence ID" value="XM_016393518.1"/>
</dbReference>
<protein>
    <recommendedName>
        <fullName evidence="4">Rad21/Rec8-like protein N-terminal domain-containing protein</fullName>
    </recommendedName>
</protein>
<dbReference type="HOGENOM" id="CLU_025342_0_0_1"/>
<evidence type="ECO:0000313" key="6">
    <source>
        <dbReference type="Proteomes" id="UP000054466"/>
    </source>
</evidence>
<keyword evidence="6" id="KW-1185">Reference proteome</keyword>
<feature type="domain" description="Rad21/Rec8-like protein N-terminal" evidence="4">
    <location>
        <begin position="1"/>
        <end position="111"/>
    </location>
</feature>
<feature type="region of interest" description="Disordered" evidence="3">
    <location>
        <begin position="432"/>
        <end position="474"/>
    </location>
</feature>
<dbReference type="InterPro" id="IPR039781">
    <property type="entry name" value="Rad21/Rec8-like"/>
</dbReference>
<dbReference type="GO" id="GO:0030892">
    <property type="term" value="C:mitotic cohesin complex"/>
    <property type="evidence" value="ECO:0007669"/>
    <property type="project" value="TreeGrafter"/>
</dbReference>
<feature type="compositionally biased region" description="Polar residues" evidence="3">
    <location>
        <begin position="242"/>
        <end position="267"/>
    </location>
</feature>
<dbReference type="AlphaFoldDB" id="A0A0D1ZFV1"/>
<dbReference type="GO" id="GO:0005634">
    <property type="term" value="C:nucleus"/>
    <property type="evidence" value="ECO:0007669"/>
    <property type="project" value="UniProtKB-SubCell"/>
</dbReference>
<dbReference type="PANTHER" id="PTHR12585">
    <property type="entry name" value="SCC1 / RAD21 FAMILY MEMBER"/>
    <property type="match status" value="1"/>
</dbReference>
<evidence type="ECO:0000259" key="4">
    <source>
        <dbReference type="Pfam" id="PF04825"/>
    </source>
</evidence>
<dbReference type="GO" id="GO:0007064">
    <property type="term" value="P:mitotic sister chromatid cohesion"/>
    <property type="evidence" value="ECO:0007669"/>
    <property type="project" value="TreeGrafter"/>
</dbReference>
<dbReference type="OrthoDB" id="5427633at2759"/>
<evidence type="ECO:0000313" key="5">
    <source>
        <dbReference type="EMBL" id="KIW26721.1"/>
    </source>
</evidence>
<dbReference type="STRING" id="569365.A0A0D1ZFV1"/>
<dbReference type="Proteomes" id="UP000054466">
    <property type="component" value="Unassembled WGS sequence"/>
</dbReference>
<dbReference type="GeneID" id="27345726"/>
<dbReference type="CDD" id="cd21789">
    <property type="entry name" value="Rad21_Rec8_M_SpRec8p-like"/>
    <property type="match status" value="1"/>
</dbReference>
<proteinExistence type="predicted"/>
<feature type="compositionally biased region" description="Low complexity" evidence="3">
    <location>
        <begin position="145"/>
        <end position="161"/>
    </location>
</feature>
<evidence type="ECO:0000256" key="2">
    <source>
        <dbReference type="ARBA" id="ARBA00023242"/>
    </source>
</evidence>
<evidence type="ECO:0000256" key="3">
    <source>
        <dbReference type="SAM" id="MobiDB-lite"/>
    </source>
</evidence>
<comment type="subcellular location">
    <subcellularLocation>
        <location evidence="1">Nucleus</location>
    </subcellularLocation>
</comment>